<evidence type="ECO:0000256" key="2">
    <source>
        <dbReference type="ARBA" id="ARBA00022676"/>
    </source>
</evidence>
<dbReference type="AlphaFoldDB" id="A0A2I6B3R4"/>
<keyword evidence="3 4" id="KW-0808">Transferase</keyword>
<dbReference type="EC" id="2.4.1.-" evidence="5"/>
<reference evidence="6" key="1">
    <citation type="journal article" date="2018" name="Mol. Plant">
        <title>Complete pathway elucidation and heterologous reconstitution of Rhodiola salidroside biosynthesis.</title>
        <authorList>
            <person name="Torrens-Spence M.P."/>
            <person name="Pluskal T."/>
            <person name="Li F.S."/>
            <person name="Carballo V."/>
            <person name="Weng J.K."/>
        </authorList>
    </citation>
    <scope>NUCLEOTIDE SEQUENCE</scope>
</reference>
<proteinExistence type="evidence at transcript level"/>
<evidence type="ECO:0000256" key="3">
    <source>
        <dbReference type="ARBA" id="ARBA00022679"/>
    </source>
</evidence>
<protein>
    <recommendedName>
        <fullName evidence="5">Glycosyltransferase</fullName>
        <ecNumber evidence="5">2.4.1.-</ecNumber>
    </recommendedName>
</protein>
<organism evidence="6">
    <name type="scientific">Rhodiola rosea</name>
    <name type="common">Roseroot</name>
    <name type="synonym">Sedum rhodiola</name>
    <dbReference type="NCBI Taxonomy" id="203015"/>
    <lineage>
        <taxon>Eukaryota</taxon>
        <taxon>Viridiplantae</taxon>
        <taxon>Streptophyta</taxon>
        <taxon>Embryophyta</taxon>
        <taxon>Tracheophyta</taxon>
        <taxon>Spermatophyta</taxon>
        <taxon>Magnoliopsida</taxon>
        <taxon>eudicotyledons</taxon>
        <taxon>Gunneridae</taxon>
        <taxon>Pentapetalae</taxon>
        <taxon>Saxifragales</taxon>
        <taxon>Crassulaceae</taxon>
        <taxon>Rhodiola</taxon>
    </lineage>
</organism>
<dbReference type="SUPFAM" id="SSF53756">
    <property type="entry name" value="UDP-Glycosyltransferase/glycogen phosphorylase"/>
    <property type="match status" value="1"/>
</dbReference>
<evidence type="ECO:0000256" key="1">
    <source>
        <dbReference type="ARBA" id="ARBA00009995"/>
    </source>
</evidence>
<dbReference type="InterPro" id="IPR050481">
    <property type="entry name" value="UDP-glycosyltransf_plant"/>
</dbReference>
<evidence type="ECO:0000256" key="4">
    <source>
        <dbReference type="RuleBase" id="RU003718"/>
    </source>
</evidence>
<dbReference type="Pfam" id="PF00201">
    <property type="entry name" value="UDPGT"/>
    <property type="match status" value="1"/>
</dbReference>
<dbReference type="InterPro" id="IPR035595">
    <property type="entry name" value="UDP_glycos_trans_CS"/>
</dbReference>
<dbReference type="PANTHER" id="PTHR48048">
    <property type="entry name" value="GLYCOSYLTRANSFERASE"/>
    <property type="match status" value="1"/>
</dbReference>
<evidence type="ECO:0000313" key="6">
    <source>
        <dbReference type="EMBL" id="AUI41133.1"/>
    </source>
</evidence>
<sequence>MTSSTPPPHVALFPSAGMGHLLPFLRLAATLNSHGCHVTLITAEPTVSISESDHISTFLRFNPKINHQSLQVQPLDSSTDISDPFFKQFEAIRRSLHLVTPMLKSTSPPVTSIVTDITVSASMAEAVSELNIPSYVLCTTSAKFFSLVCRLPVLISDPVNFEAEKIQIPGVAPIAKSSIPPPFLIPGHFFVKELLANATSFPKFKGILINSFTEFEPQTLKALNDGKVMHGLPPVLPIGPLPAVDYPIKEVNEESQCRILQWLDTQPNRSVIYLSFGSRTALPVDQITEIAKALEICSYRFVWILKLSKVDKEDREDLVDILGQTFLNKVKNRGIVIKEWVDQEKILSHSATGGFVSHCGWNSIMEAAEWGVPVVAWPLFGDQRVNAEVVVDAGLGVWDRSWSGQRVVEAEEIVKKVAEVMDGGEMIMRRAELVRVEAMRAVGDGGSSDASYVKAFF</sequence>
<dbReference type="PROSITE" id="PS00375">
    <property type="entry name" value="UDPGT"/>
    <property type="match status" value="1"/>
</dbReference>
<dbReference type="GO" id="GO:0035251">
    <property type="term" value="F:UDP-glucosyltransferase activity"/>
    <property type="evidence" value="ECO:0007669"/>
    <property type="project" value="InterPro"/>
</dbReference>
<dbReference type="EMBL" id="MF674544">
    <property type="protein sequence ID" value="AUI41133.1"/>
    <property type="molecule type" value="mRNA"/>
</dbReference>
<keyword evidence="2 4" id="KW-0328">Glycosyltransferase</keyword>
<dbReference type="InterPro" id="IPR002213">
    <property type="entry name" value="UDP_glucos_trans"/>
</dbReference>
<dbReference type="PANTHER" id="PTHR48048:SF76">
    <property type="entry name" value="UDP-GLYCOSYLTRANSFERASE 708D1-LIKE"/>
    <property type="match status" value="1"/>
</dbReference>
<accession>A0A2I6B3R4</accession>
<name>A0A2I6B3R4_RHORB</name>
<comment type="similarity">
    <text evidence="1 4">Belongs to the UDP-glycosyltransferase family.</text>
</comment>
<dbReference type="CDD" id="cd03784">
    <property type="entry name" value="GT1_Gtf-like"/>
    <property type="match status" value="1"/>
</dbReference>
<evidence type="ECO:0000256" key="5">
    <source>
        <dbReference type="RuleBase" id="RU362057"/>
    </source>
</evidence>
<dbReference type="FunFam" id="3.40.50.2000:FF:000060">
    <property type="entry name" value="Glycosyltransferase"/>
    <property type="match status" value="1"/>
</dbReference>
<dbReference type="Gene3D" id="3.40.50.2000">
    <property type="entry name" value="Glycogen Phosphorylase B"/>
    <property type="match status" value="2"/>
</dbReference>